<reference evidence="2" key="1">
    <citation type="journal article" date="2014" name="Int. J. Syst. Evol. Microbiol.">
        <title>Complete genome sequence of Corynebacterium casei LMG S-19264T (=DSM 44701T), isolated from a smear-ripened cheese.</title>
        <authorList>
            <consortium name="US DOE Joint Genome Institute (JGI-PGF)"/>
            <person name="Walter F."/>
            <person name="Albersmeier A."/>
            <person name="Kalinowski J."/>
            <person name="Ruckert C."/>
        </authorList>
    </citation>
    <scope>NUCLEOTIDE SEQUENCE</scope>
    <source>
        <strain evidence="2">CGMCC 1.12426</strain>
    </source>
</reference>
<evidence type="ECO:0008006" key="4">
    <source>
        <dbReference type="Google" id="ProtNLM"/>
    </source>
</evidence>
<feature type="transmembrane region" description="Helical" evidence="1">
    <location>
        <begin position="50"/>
        <end position="71"/>
    </location>
</feature>
<keyword evidence="1" id="KW-1133">Transmembrane helix</keyword>
<dbReference type="InterPro" id="IPR048136">
    <property type="entry name" value="STM3941-like"/>
</dbReference>
<organism evidence="2 3">
    <name type="scientific">Roseibium aquae</name>
    <dbReference type="NCBI Taxonomy" id="1323746"/>
    <lineage>
        <taxon>Bacteria</taxon>
        <taxon>Pseudomonadati</taxon>
        <taxon>Pseudomonadota</taxon>
        <taxon>Alphaproteobacteria</taxon>
        <taxon>Hyphomicrobiales</taxon>
        <taxon>Stappiaceae</taxon>
        <taxon>Roseibium</taxon>
    </lineage>
</organism>
<keyword evidence="1" id="KW-0472">Membrane</keyword>
<protein>
    <recommendedName>
        <fullName evidence="4">PH domain-containing protein</fullName>
    </recommendedName>
</protein>
<keyword evidence="3" id="KW-1185">Reference proteome</keyword>
<comment type="caution">
    <text evidence="2">The sequence shown here is derived from an EMBL/GenBank/DDBJ whole genome shotgun (WGS) entry which is preliminary data.</text>
</comment>
<evidence type="ECO:0000256" key="1">
    <source>
        <dbReference type="SAM" id="Phobius"/>
    </source>
</evidence>
<accession>A0A916X2I9</accession>
<evidence type="ECO:0000313" key="3">
    <source>
        <dbReference type="Proteomes" id="UP000605148"/>
    </source>
</evidence>
<name>A0A916X2I9_9HYPH</name>
<dbReference type="AlphaFoldDB" id="A0A916X2I9"/>
<feature type="transmembrane region" description="Helical" evidence="1">
    <location>
        <begin position="21"/>
        <end position="44"/>
    </location>
</feature>
<gene>
    <name evidence="2" type="ORF">GCM10011316_39730</name>
</gene>
<reference evidence="2" key="2">
    <citation type="submission" date="2020-09" db="EMBL/GenBank/DDBJ databases">
        <authorList>
            <person name="Sun Q."/>
            <person name="Zhou Y."/>
        </authorList>
    </citation>
    <scope>NUCLEOTIDE SEQUENCE</scope>
    <source>
        <strain evidence="2">CGMCC 1.12426</strain>
    </source>
</reference>
<dbReference type="Proteomes" id="UP000605148">
    <property type="component" value="Unassembled WGS sequence"/>
</dbReference>
<dbReference type="RefSeq" id="WP_150497949.1">
    <property type="nucleotide sequence ID" value="NZ_BMFA01000023.1"/>
</dbReference>
<keyword evidence="1" id="KW-0812">Transmembrane</keyword>
<sequence length="186" mass="20635">MTQAKNDNSHVQRFTSSRKLTFLYLLLGLAMTGLSLWALAASYSERPVDWVLVALGASGTLLFGAATLEFARRFRTPNHAFIELRPEGIYDPRVAARTIPWEAVTGVSIWSARGRSFVVVNIDSAIEETLDLTKTARLSRGPNRLLGIDGLILNPVGLPVKAHTLQDLIVERLEEFYKEPSRQSAL</sequence>
<dbReference type="OrthoDB" id="3298743at2"/>
<proteinExistence type="predicted"/>
<dbReference type="NCBIfam" id="NF041635">
    <property type="entry name" value="STM3941_fam"/>
    <property type="match status" value="1"/>
</dbReference>
<dbReference type="EMBL" id="BMFA01000023">
    <property type="protein sequence ID" value="GGB63964.1"/>
    <property type="molecule type" value="Genomic_DNA"/>
</dbReference>
<evidence type="ECO:0000313" key="2">
    <source>
        <dbReference type="EMBL" id="GGB63964.1"/>
    </source>
</evidence>